<dbReference type="InterPro" id="IPR027417">
    <property type="entry name" value="P-loop_NTPase"/>
</dbReference>
<evidence type="ECO:0000313" key="1">
    <source>
        <dbReference type="EMBL" id="CAG8665962.1"/>
    </source>
</evidence>
<dbReference type="Proteomes" id="UP000789831">
    <property type="component" value="Unassembled WGS sequence"/>
</dbReference>
<dbReference type="EMBL" id="CAJVPL010006724">
    <property type="protein sequence ID" value="CAG8665962.1"/>
    <property type="molecule type" value="Genomic_DNA"/>
</dbReference>
<feature type="non-terminal residue" evidence="1">
    <location>
        <position position="1"/>
    </location>
</feature>
<dbReference type="AlphaFoldDB" id="A0A9N9E7T9"/>
<feature type="non-terminal residue" evidence="1">
    <location>
        <position position="122"/>
    </location>
</feature>
<organism evidence="1 2">
    <name type="scientific">Ambispora gerdemannii</name>
    <dbReference type="NCBI Taxonomy" id="144530"/>
    <lineage>
        <taxon>Eukaryota</taxon>
        <taxon>Fungi</taxon>
        <taxon>Fungi incertae sedis</taxon>
        <taxon>Mucoromycota</taxon>
        <taxon>Glomeromycotina</taxon>
        <taxon>Glomeromycetes</taxon>
        <taxon>Archaeosporales</taxon>
        <taxon>Ambisporaceae</taxon>
        <taxon>Ambispora</taxon>
    </lineage>
</organism>
<proteinExistence type="predicted"/>
<dbReference type="Gene3D" id="3.40.50.300">
    <property type="entry name" value="P-loop containing nucleotide triphosphate hydrolases"/>
    <property type="match status" value="1"/>
</dbReference>
<keyword evidence="2" id="KW-1185">Reference proteome</keyword>
<protein>
    <submittedName>
        <fullName evidence="1">3048_t:CDS:1</fullName>
    </submittedName>
</protein>
<reference evidence="1" key="1">
    <citation type="submission" date="2021-06" db="EMBL/GenBank/DDBJ databases">
        <authorList>
            <person name="Kallberg Y."/>
            <person name="Tangrot J."/>
            <person name="Rosling A."/>
        </authorList>
    </citation>
    <scope>NUCLEOTIDE SEQUENCE</scope>
    <source>
        <strain evidence="1">MT106</strain>
    </source>
</reference>
<dbReference type="OrthoDB" id="10285855at2759"/>
<name>A0A9N9E7T9_9GLOM</name>
<gene>
    <name evidence="1" type="ORF">AGERDE_LOCUS12038</name>
</gene>
<accession>A0A9N9E7T9</accession>
<comment type="caution">
    <text evidence="1">The sequence shown here is derived from an EMBL/GenBank/DDBJ whole genome shotgun (WGS) entry which is preliminary data.</text>
</comment>
<evidence type="ECO:0000313" key="2">
    <source>
        <dbReference type="Proteomes" id="UP000789831"/>
    </source>
</evidence>
<sequence>MKEKDITSLEEEKILKLADINYNQEVKEFVQRNPSSKSILVNYPHNEQQFTSLSAELAKEGKKINNIILLNISNYELILNIKDQYLICPLCEKIYKKEEVVKENEEFICPQDGEYQFSPADI</sequence>